<feature type="transmembrane region" description="Helical" evidence="1">
    <location>
        <begin position="252"/>
        <end position="270"/>
    </location>
</feature>
<proteinExistence type="predicted"/>
<feature type="transmembrane region" description="Helical" evidence="1">
    <location>
        <begin position="12"/>
        <end position="29"/>
    </location>
</feature>
<keyword evidence="1" id="KW-1133">Transmembrane helix</keyword>
<protein>
    <recommendedName>
        <fullName evidence="4">ABC-2 family transporter</fullName>
    </recommendedName>
</protein>
<dbReference type="EMBL" id="JACHJQ010000005">
    <property type="protein sequence ID" value="MBB4909268.1"/>
    <property type="molecule type" value="Genomic_DNA"/>
</dbReference>
<keyword evidence="1" id="KW-0812">Transmembrane</keyword>
<comment type="caution">
    <text evidence="2">The sequence shown here is derived from an EMBL/GenBank/DDBJ whole genome shotgun (WGS) entry which is preliminary data.</text>
</comment>
<dbReference type="Proteomes" id="UP000520767">
    <property type="component" value="Unassembled WGS sequence"/>
</dbReference>
<feature type="transmembrane region" description="Helical" evidence="1">
    <location>
        <begin position="149"/>
        <end position="169"/>
    </location>
</feature>
<dbReference type="RefSeq" id="WP_184813288.1">
    <property type="nucleotide sequence ID" value="NZ_JACHJQ010000005.1"/>
</dbReference>
<evidence type="ECO:0000313" key="2">
    <source>
        <dbReference type="EMBL" id="MBB4909268.1"/>
    </source>
</evidence>
<feature type="transmembrane region" description="Helical" evidence="1">
    <location>
        <begin position="35"/>
        <end position="57"/>
    </location>
</feature>
<organism evidence="2 3">
    <name type="scientific">Actinophytocola algeriensis</name>
    <dbReference type="NCBI Taxonomy" id="1768010"/>
    <lineage>
        <taxon>Bacteria</taxon>
        <taxon>Bacillati</taxon>
        <taxon>Actinomycetota</taxon>
        <taxon>Actinomycetes</taxon>
        <taxon>Pseudonocardiales</taxon>
        <taxon>Pseudonocardiaceae</taxon>
    </lineage>
</organism>
<accession>A0A7W7VGE9</accession>
<gene>
    <name evidence="2" type="ORF">FHR82_005521</name>
</gene>
<evidence type="ECO:0000313" key="3">
    <source>
        <dbReference type="Proteomes" id="UP000520767"/>
    </source>
</evidence>
<keyword evidence="1" id="KW-0472">Membrane</keyword>
<dbReference type="AlphaFoldDB" id="A0A7W7VGE9"/>
<keyword evidence="3" id="KW-1185">Reference proteome</keyword>
<reference evidence="2 3" key="1">
    <citation type="submission" date="2020-08" db="EMBL/GenBank/DDBJ databases">
        <title>Genomic Encyclopedia of Type Strains, Phase III (KMG-III): the genomes of soil and plant-associated and newly described type strains.</title>
        <authorList>
            <person name="Whitman W."/>
        </authorList>
    </citation>
    <scope>NUCLEOTIDE SEQUENCE [LARGE SCALE GENOMIC DNA]</scope>
    <source>
        <strain evidence="2 3">CECT 8960</strain>
    </source>
</reference>
<sequence>MLWLTWRQHRAQTLVTVVLIAGAALLLVLDAVPFVLVKTLPVVPVFVGLFWGVPLLAREYERGTDRLVWTQSVPRSRWLVVKFTVLGTAVVLAGLAFGAVVLGWTASADAPVDRFSDEVFGVSGVVAGAWFLAVFTLGAASGAVLRRMLPAMAVTTAVFAGLVVGAYLARGHYAEPEVALSGAHGMAVPADALVTGTGVVGPAGDLLSWDDAMSACAGAEPVGCMRDRGYEQQYTLYQPADRYWRFQWTETGLLLVIALVLAGVTARQVVNRSR</sequence>
<feature type="transmembrane region" description="Helical" evidence="1">
    <location>
        <begin position="119"/>
        <end position="137"/>
    </location>
</feature>
<evidence type="ECO:0008006" key="4">
    <source>
        <dbReference type="Google" id="ProtNLM"/>
    </source>
</evidence>
<feature type="transmembrane region" description="Helical" evidence="1">
    <location>
        <begin position="78"/>
        <end position="107"/>
    </location>
</feature>
<name>A0A7W7VGE9_9PSEU</name>
<evidence type="ECO:0000256" key="1">
    <source>
        <dbReference type="SAM" id="Phobius"/>
    </source>
</evidence>